<dbReference type="PANTHER" id="PTHR22946:SF0">
    <property type="entry name" value="DIENELACTONE HYDROLASE DOMAIN-CONTAINING PROTEIN"/>
    <property type="match status" value="1"/>
</dbReference>
<gene>
    <name evidence="3" type="ORF">LQ327_00550</name>
</gene>
<dbReference type="InterPro" id="IPR050261">
    <property type="entry name" value="FrsA_esterase"/>
</dbReference>
<dbReference type="PANTHER" id="PTHR22946">
    <property type="entry name" value="DIENELACTONE HYDROLASE DOMAIN-CONTAINING PROTEIN-RELATED"/>
    <property type="match status" value="1"/>
</dbReference>
<feature type="domain" description="Dienelactone hydrolase" evidence="2">
    <location>
        <begin position="20"/>
        <end position="236"/>
    </location>
</feature>
<evidence type="ECO:0000313" key="4">
    <source>
        <dbReference type="Proteomes" id="UP001199469"/>
    </source>
</evidence>
<name>A0ABS8P1E0_9PSEU</name>
<dbReference type="InterPro" id="IPR002925">
    <property type="entry name" value="Dienelactn_hydro"/>
</dbReference>
<dbReference type="InterPro" id="IPR029058">
    <property type="entry name" value="AB_hydrolase_fold"/>
</dbReference>
<reference evidence="3 4" key="1">
    <citation type="submission" date="2021-11" db="EMBL/GenBank/DDBJ databases">
        <title>Draft genome sequence of Actinomycetospora sp. SF1 isolated from the rhizosphere soil.</title>
        <authorList>
            <person name="Duangmal K."/>
            <person name="Chantavorakit T."/>
        </authorList>
    </citation>
    <scope>NUCLEOTIDE SEQUENCE [LARGE SCALE GENOMIC DNA]</scope>
    <source>
        <strain evidence="3 4">TBRC 5722</strain>
    </source>
</reference>
<dbReference type="EMBL" id="JAJNDB010000001">
    <property type="protein sequence ID" value="MCD2191878.1"/>
    <property type="molecule type" value="Genomic_DNA"/>
</dbReference>
<keyword evidence="4" id="KW-1185">Reference proteome</keyword>
<comment type="caution">
    <text evidence="3">The sequence shown here is derived from an EMBL/GenBank/DDBJ whole genome shotgun (WGS) entry which is preliminary data.</text>
</comment>
<dbReference type="SUPFAM" id="SSF53474">
    <property type="entry name" value="alpha/beta-Hydrolases"/>
    <property type="match status" value="1"/>
</dbReference>
<organism evidence="3 4">
    <name type="scientific">Actinomycetospora endophytica</name>
    <dbReference type="NCBI Taxonomy" id="2291215"/>
    <lineage>
        <taxon>Bacteria</taxon>
        <taxon>Bacillati</taxon>
        <taxon>Actinomycetota</taxon>
        <taxon>Actinomycetes</taxon>
        <taxon>Pseudonocardiales</taxon>
        <taxon>Pseudonocardiaceae</taxon>
        <taxon>Actinomycetospora</taxon>
    </lineage>
</organism>
<accession>A0ABS8P1E0</accession>
<dbReference type="Pfam" id="PF01738">
    <property type="entry name" value="DLH"/>
    <property type="match status" value="1"/>
</dbReference>
<dbReference type="Proteomes" id="UP001199469">
    <property type="component" value="Unassembled WGS sequence"/>
</dbReference>
<evidence type="ECO:0000259" key="2">
    <source>
        <dbReference type="Pfam" id="PF01738"/>
    </source>
</evidence>
<sequence length="241" mass="25154">MRRLPIEEFLAYRDVDTTLNGVLVSPPGPAAQRVPLVLLHGGAGLDDHARAQARRFATRGHTVLAADLYGPGVASNRDRVLATIAELRGEPGRLARRVEAAVATIADLLATPAESIAVIGFCLGGMAALELARAGVAVSGVVSVHGGLSTPRTASPGEVRSRVLVCHGGSDPHVSPGELMAFVTEMTAVGADWQLVVYGRAHHGFTHAHDDGGTPGVAFDPVADRRAHAIICDFLDETARC</sequence>
<comment type="similarity">
    <text evidence="1">Belongs to the AB hydrolase superfamily.</text>
</comment>
<dbReference type="RefSeq" id="WP_230729573.1">
    <property type="nucleotide sequence ID" value="NZ_JAJNDB010000001.1"/>
</dbReference>
<keyword evidence="3" id="KW-0378">Hydrolase</keyword>
<evidence type="ECO:0000256" key="1">
    <source>
        <dbReference type="ARBA" id="ARBA00008645"/>
    </source>
</evidence>
<dbReference type="Gene3D" id="3.40.50.1820">
    <property type="entry name" value="alpha/beta hydrolase"/>
    <property type="match status" value="1"/>
</dbReference>
<dbReference type="GO" id="GO:0016787">
    <property type="term" value="F:hydrolase activity"/>
    <property type="evidence" value="ECO:0007669"/>
    <property type="project" value="UniProtKB-KW"/>
</dbReference>
<protein>
    <submittedName>
        <fullName evidence="3">Alpha/beta fold hydrolase</fullName>
    </submittedName>
</protein>
<proteinExistence type="inferred from homology"/>
<evidence type="ECO:0000313" key="3">
    <source>
        <dbReference type="EMBL" id="MCD2191878.1"/>
    </source>
</evidence>